<protein>
    <submittedName>
        <fullName evidence="3">Cytochrome oxidase I</fullName>
    </submittedName>
    <submittedName>
        <fullName evidence="4">Xanthine dehydrogenase accessory factor</fullName>
    </submittedName>
</protein>
<keyword evidence="6" id="KW-1185">Reference proteome</keyword>
<dbReference type="EMBL" id="JYLA01000006">
    <property type="protein sequence ID" value="KMM83810.1"/>
    <property type="molecule type" value="Genomic_DNA"/>
</dbReference>
<dbReference type="InterPro" id="IPR052698">
    <property type="entry name" value="MoCofactor_Util/Proc"/>
</dbReference>
<evidence type="ECO:0000313" key="4">
    <source>
        <dbReference type="EMBL" id="SEB92483.1"/>
    </source>
</evidence>
<dbReference type="PANTHER" id="PTHR30388:SF4">
    <property type="entry name" value="MOLYBDENUM COFACTOR INSERTION CHAPERONE PAOD"/>
    <property type="match status" value="1"/>
</dbReference>
<accession>A0A0J6GQC5</accession>
<dbReference type="AlphaFoldDB" id="A0A0J6GQC5"/>
<dbReference type="EMBL" id="FNRS01000001">
    <property type="protein sequence ID" value="SEB92483.1"/>
    <property type="molecule type" value="Genomic_DNA"/>
</dbReference>
<reference evidence="4 6" key="2">
    <citation type="submission" date="2016-10" db="EMBL/GenBank/DDBJ databases">
        <authorList>
            <person name="Varghese N."/>
            <person name="Submissions S."/>
        </authorList>
    </citation>
    <scope>NUCLEOTIDE SEQUENCE [LARGE SCALE GENOMIC DNA]</scope>
    <source>
        <strain evidence="4 6">BS3652</strain>
    </source>
</reference>
<dbReference type="Proteomes" id="UP000036395">
    <property type="component" value="Unassembled WGS sequence"/>
</dbReference>
<feature type="domain" description="XdhC Rossmann" evidence="2">
    <location>
        <begin position="164"/>
        <end position="306"/>
    </location>
</feature>
<evidence type="ECO:0000259" key="1">
    <source>
        <dbReference type="Pfam" id="PF02625"/>
    </source>
</evidence>
<dbReference type="Gene3D" id="3.40.50.720">
    <property type="entry name" value="NAD(P)-binding Rossmann-like Domain"/>
    <property type="match status" value="1"/>
</dbReference>
<gene>
    <name evidence="4" type="ORF">SAMN04490203_1452</name>
    <name evidence="3" type="ORF">TU78_15150</name>
</gene>
<evidence type="ECO:0000313" key="6">
    <source>
        <dbReference type="Proteomes" id="UP000183155"/>
    </source>
</evidence>
<dbReference type="Pfam" id="PF02625">
    <property type="entry name" value="XdhC_CoxI"/>
    <property type="match status" value="1"/>
</dbReference>
<sequence>MDAIDITVLRALHAWRQAGQAALLITVVKTWGSSPRPVGAMLALRVGAEMVGSVSGGCIEDDLFDRFKDIETTPSTTVVRYGVTAEEANRFGLPCGGTIELMVERNPCAERLEQLLEYLDGGALVRRTVDCETGDVQLTVVNKYAPLFLDDQQLAMYIGPRWRMLLIGAGVLARYLAAIAQSTGFTVTVCDPRPEHTFSWNESEVPLLRCMPDDAVTAFRPDPSSCVVTLSHDPKLDDLAIIEALQSPAFYVGAIGSRQNNEARRARLIEHFEIEKETMQRLHGPIGLFIDSKTPAEIAVSIMAEIIAIKNGVILEPAMQISVGKLKKSSLSAADLV</sequence>
<comment type="caution">
    <text evidence="3">The sequence shown here is derived from an EMBL/GenBank/DDBJ whole genome shotgun (WGS) entry which is preliminary data.</text>
</comment>
<reference evidence="3 5" key="1">
    <citation type="submission" date="2015-02" db="EMBL/GenBank/DDBJ databases">
        <title>Pseudomonas helleri sp. nov. and Pseudomonas weihenstephanensis sp. nov., isolated from raw cows milk.</title>
        <authorList>
            <person name="von Neubeck M."/>
            <person name="Huptas C."/>
            <person name="Wenning M."/>
            <person name="Scherer S."/>
        </authorList>
    </citation>
    <scope>NUCLEOTIDE SEQUENCE [LARGE SCALE GENOMIC DNA]</scope>
    <source>
        <strain evidence="3 5">DSM 21104</strain>
    </source>
</reference>
<organism evidence="3 5">
    <name type="scientific">Pseudomonas taetrolens</name>
    <dbReference type="NCBI Taxonomy" id="47884"/>
    <lineage>
        <taxon>Bacteria</taxon>
        <taxon>Pseudomonadati</taxon>
        <taxon>Pseudomonadota</taxon>
        <taxon>Gammaproteobacteria</taxon>
        <taxon>Pseudomonadales</taxon>
        <taxon>Pseudomonadaceae</taxon>
        <taxon>Pseudomonas</taxon>
    </lineage>
</organism>
<dbReference type="PANTHER" id="PTHR30388">
    <property type="entry name" value="ALDEHYDE OXIDOREDUCTASE MOLYBDENUM COFACTOR ASSEMBLY PROTEIN"/>
    <property type="match status" value="1"/>
</dbReference>
<dbReference type="InterPro" id="IPR027051">
    <property type="entry name" value="XdhC_Rossmann_dom"/>
</dbReference>
<evidence type="ECO:0000313" key="3">
    <source>
        <dbReference type="EMBL" id="KMM83810.1"/>
    </source>
</evidence>
<dbReference type="Pfam" id="PF13478">
    <property type="entry name" value="XdhC_C"/>
    <property type="match status" value="1"/>
</dbReference>
<dbReference type="STRING" id="47884.SAMN04490203_1452"/>
<feature type="domain" description="XdhC- CoxI" evidence="1">
    <location>
        <begin position="15"/>
        <end position="82"/>
    </location>
</feature>
<proteinExistence type="predicted"/>
<dbReference type="RefSeq" id="WP_048382361.1">
    <property type="nucleotide sequence ID" value="NZ_FNRS01000001.1"/>
</dbReference>
<name>A0A0J6GQC5_PSETA</name>
<dbReference type="InterPro" id="IPR003777">
    <property type="entry name" value="XdhC_CoxI"/>
</dbReference>
<dbReference type="PATRIC" id="fig|47884.3.peg.3500"/>
<dbReference type="OrthoDB" id="9815497at2"/>
<evidence type="ECO:0000313" key="5">
    <source>
        <dbReference type="Proteomes" id="UP000036395"/>
    </source>
</evidence>
<evidence type="ECO:0000259" key="2">
    <source>
        <dbReference type="Pfam" id="PF13478"/>
    </source>
</evidence>
<dbReference type="Proteomes" id="UP000183155">
    <property type="component" value="Unassembled WGS sequence"/>
</dbReference>